<keyword evidence="2" id="KW-1185">Reference proteome</keyword>
<sequence length="326" mass="36416">MNVGFNGPEGISGTWKILAAALTLMSKMESLYLVQNDEFAFEQDQRLSLSRTRQKWRVCEQEYSFWLWMSGVDHIAITYGAIDAPPKSASCCRVLPCLTRVTLGYQGSPDTPPQILASLFARPRSLCRLELNRSRVPITGMPPSASDAARDLQELRLDSGFIHSSDFLRRSVCLKSVVEAFPNLASLEVEIKDPCELKSSLGDNDIEGRADTDAWNPGKAYSELLLRSGHVPPLLTELDKLISLESLTTESVWLFGSHLVKYPYCPSFAVGPPVEFYENTVSRLPGEVLLNLRDITLSAYFRRVSGKQRNELDDDSEESDNEDDGE</sequence>
<dbReference type="SUPFAM" id="SSF52047">
    <property type="entry name" value="RNI-like"/>
    <property type="match status" value="1"/>
</dbReference>
<dbReference type="Proteomes" id="UP001175000">
    <property type="component" value="Unassembled WGS sequence"/>
</dbReference>
<dbReference type="EMBL" id="JAULSU010000005">
    <property type="protein sequence ID" value="KAK0617540.1"/>
    <property type="molecule type" value="Genomic_DNA"/>
</dbReference>
<comment type="caution">
    <text evidence="1">The sequence shown here is derived from an EMBL/GenBank/DDBJ whole genome shotgun (WGS) entry which is preliminary data.</text>
</comment>
<dbReference type="AlphaFoldDB" id="A0AA40BXR7"/>
<name>A0AA40BXR7_9PEZI</name>
<accession>A0AA40BXR7</accession>
<gene>
    <name evidence="1" type="ORF">B0T14DRAFT_569030</name>
</gene>
<proteinExistence type="predicted"/>
<evidence type="ECO:0000313" key="1">
    <source>
        <dbReference type="EMBL" id="KAK0617540.1"/>
    </source>
</evidence>
<reference evidence="1" key="1">
    <citation type="submission" date="2023-06" db="EMBL/GenBank/DDBJ databases">
        <title>Genome-scale phylogeny and comparative genomics of the fungal order Sordariales.</title>
        <authorList>
            <consortium name="Lawrence Berkeley National Laboratory"/>
            <person name="Hensen N."/>
            <person name="Bonometti L."/>
            <person name="Westerberg I."/>
            <person name="Brannstrom I.O."/>
            <person name="Guillou S."/>
            <person name="Cros-Aarteil S."/>
            <person name="Calhoun S."/>
            <person name="Haridas S."/>
            <person name="Kuo A."/>
            <person name="Mondo S."/>
            <person name="Pangilinan J."/>
            <person name="Riley R."/>
            <person name="Labutti K."/>
            <person name="Andreopoulos B."/>
            <person name="Lipzen A."/>
            <person name="Chen C."/>
            <person name="Yanf M."/>
            <person name="Daum C."/>
            <person name="Ng V."/>
            <person name="Clum A."/>
            <person name="Steindorff A."/>
            <person name="Ohm R."/>
            <person name="Martin F."/>
            <person name="Silar P."/>
            <person name="Natvig D."/>
            <person name="Lalanne C."/>
            <person name="Gautier V."/>
            <person name="Ament-Velasquez S.L."/>
            <person name="Kruys A."/>
            <person name="Hutchinson M.I."/>
            <person name="Powell A.J."/>
            <person name="Barry K."/>
            <person name="Miller A.N."/>
            <person name="Grigoriev I.V."/>
            <person name="Debuchy R."/>
            <person name="Gladieux P."/>
            <person name="Thoren M.H."/>
            <person name="Johannesson H."/>
        </authorList>
    </citation>
    <scope>NUCLEOTIDE SEQUENCE</scope>
    <source>
        <strain evidence="1">CBS 606.72</strain>
    </source>
</reference>
<protein>
    <submittedName>
        <fullName evidence="1">Uncharacterized protein</fullName>
    </submittedName>
</protein>
<evidence type="ECO:0000313" key="2">
    <source>
        <dbReference type="Proteomes" id="UP001175000"/>
    </source>
</evidence>
<organism evidence="1 2">
    <name type="scientific">Immersiella caudata</name>
    <dbReference type="NCBI Taxonomy" id="314043"/>
    <lineage>
        <taxon>Eukaryota</taxon>
        <taxon>Fungi</taxon>
        <taxon>Dikarya</taxon>
        <taxon>Ascomycota</taxon>
        <taxon>Pezizomycotina</taxon>
        <taxon>Sordariomycetes</taxon>
        <taxon>Sordariomycetidae</taxon>
        <taxon>Sordariales</taxon>
        <taxon>Lasiosphaeriaceae</taxon>
        <taxon>Immersiella</taxon>
    </lineage>
</organism>